<sequence length="93" mass="10008">MATPPFTQNVGHVVHGEYGKAAVVSRPDRELDANTRYLLARFEAAELGQALFLYDAVVSSDTLIGMPVFFNSTTNQFEKAKAAVESDPATGTS</sequence>
<proteinExistence type="predicted"/>
<feature type="non-terminal residue" evidence="1">
    <location>
        <position position="93"/>
    </location>
</feature>
<comment type="caution">
    <text evidence="1">The sequence shown here is derived from an EMBL/GenBank/DDBJ whole genome shotgun (WGS) entry which is preliminary data.</text>
</comment>
<dbReference type="AlphaFoldDB" id="X1D155"/>
<evidence type="ECO:0000313" key="1">
    <source>
        <dbReference type="EMBL" id="GAH13877.1"/>
    </source>
</evidence>
<dbReference type="EMBL" id="BART01036728">
    <property type="protein sequence ID" value="GAH13877.1"/>
    <property type="molecule type" value="Genomic_DNA"/>
</dbReference>
<reference evidence="1" key="1">
    <citation type="journal article" date="2014" name="Front. Microbiol.">
        <title>High frequency of phylogenetically diverse reductive dehalogenase-homologous genes in deep subseafloor sedimentary metagenomes.</title>
        <authorList>
            <person name="Kawai M."/>
            <person name="Futagami T."/>
            <person name="Toyoda A."/>
            <person name="Takaki Y."/>
            <person name="Nishi S."/>
            <person name="Hori S."/>
            <person name="Arai W."/>
            <person name="Tsubouchi T."/>
            <person name="Morono Y."/>
            <person name="Uchiyama I."/>
            <person name="Ito T."/>
            <person name="Fujiyama A."/>
            <person name="Inagaki F."/>
            <person name="Takami H."/>
        </authorList>
    </citation>
    <scope>NUCLEOTIDE SEQUENCE</scope>
    <source>
        <strain evidence="1">Expedition CK06-06</strain>
    </source>
</reference>
<name>X1D155_9ZZZZ</name>
<gene>
    <name evidence="1" type="ORF">S01H4_61797</name>
</gene>
<organism evidence="1">
    <name type="scientific">marine sediment metagenome</name>
    <dbReference type="NCBI Taxonomy" id="412755"/>
    <lineage>
        <taxon>unclassified sequences</taxon>
        <taxon>metagenomes</taxon>
        <taxon>ecological metagenomes</taxon>
    </lineage>
</organism>
<accession>X1D155</accession>
<protein>
    <submittedName>
        <fullName evidence="1">Uncharacterized protein</fullName>
    </submittedName>
</protein>